<dbReference type="Proteomes" id="UP001595921">
    <property type="component" value="Unassembled WGS sequence"/>
</dbReference>
<evidence type="ECO:0000256" key="2">
    <source>
        <dbReference type="SAM" id="Phobius"/>
    </source>
</evidence>
<evidence type="ECO:0000256" key="1">
    <source>
        <dbReference type="SAM" id="MobiDB-lite"/>
    </source>
</evidence>
<accession>A0ABD5PC15</accession>
<evidence type="ECO:0000313" key="3">
    <source>
        <dbReference type="EMBL" id="MFC4358298.1"/>
    </source>
</evidence>
<protein>
    <submittedName>
        <fullName evidence="3">Uncharacterized protein</fullName>
    </submittedName>
</protein>
<keyword evidence="2" id="KW-1133">Transmembrane helix</keyword>
<keyword evidence="2" id="KW-0472">Membrane</keyword>
<keyword evidence="2" id="KW-0812">Transmembrane</keyword>
<name>A0ABD5PC15_9EURY</name>
<feature type="region of interest" description="Disordered" evidence="1">
    <location>
        <begin position="142"/>
        <end position="180"/>
    </location>
</feature>
<gene>
    <name evidence="3" type="ORF">ACFO0N_10105</name>
</gene>
<dbReference type="RefSeq" id="WP_267624020.1">
    <property type="nucleotide sequence ID" value="NZ_JAODIW010000008.1"/>
</dbReference>
<organism evidence="3 4">
    <name type="scientific">Halobium salinum</name>
    <dbReference type="NCBI Taxonomy" id="1364940"/>
    <lineage>
        <taxon>Archaea</taxon>
        <taxon>Methanobacteriati</taxon>
        <taxon>Methanobacteriota</taxon>
        <taxon>Stenosarchaea group</taxon>
        <taxon>Halobacteria</taxon>
        <taxon>Halobacteriales</taxon>
        <taxon>Haloferacaceae</taxon>
        <taxon>Halobium</taxon>
    </lineage>
</organism>
<sequence>MVLAVDPLPVAFVLGLAAVLCAVVGVVHVVAFSGPSRTATEWRAEASALTAEVEAAAEAAEPERWAAGETTQRPRRLVPLASRLQGHLRGAPPAVDPGLTQALFELSMDCQSVGFETARRGATTLDAMEDLEAVADDAAALGRRLSVESTGSADSSGPPEPTEDGEAPPETPPRGDDPRP</sequence>
<evidence type="ECO:0000313" key="4">
    <source>
        <dbReference type="Proteomes" id="UP001595921"/>
    </source>
</evidence>
<proteinExistence type="predicted"/>
<reference evidence="3 4" key="1">
    <citation type="journal article" date="2019" name="Int. J. Syst. Evol. Microbiol.">
        <title>The Global Catalogue of Microorganisms (GCM) 10K type strain sequencing project: providing services to taxonomists for standard genome sequencing and annotation.</title>
        <authorList>
            <consortium name="The Broad Institute Genomics Platform"/>
            <consortium name="The Broad Institute Genome Sequencing Center for Infectious Disease"/>
            <person name="Wu L."/>
            <person name="Ma J."/>
        </authorList>
    </citation>
    <scope>NUCLEOTIDE SEQUENCE [LARGE SCALE GENOMIC DNA]</scope>
    <source>
        <strain evidence="3 4">CGMCC 1.12553</strain>
    </source>
</reference>
<feature type="transmembrane region" description="Helical" evidence="2">
    <location>
        <begin position="12"/>
        <end position="33"/>
    </location>
</feature>
<dbReference type="EMBL" id="JBHSDS010000006">
    <property type="protein sequence ID" value="MFC4358298.1"/>
    <property type="molecule type" value="Genomic_DNA"/>
</dbReference>
<dbReference type="AlphaFoldDB" id="A0ABD5PC15"/>
<keyword evidence="4" id="KW-1185">Reference proteome</keyword>
<comment type="caution">
    <text evidence="3">The sequence shown here is derived from an EMBL/GenBank/DDBJ whole genome shotgun (WGS) entry which is preliminary data.</text>
</comment>